<sequence>MGTFEKFAELERAINAELSVDSKVSGNWSNGAFTNVNVIIPANEISEKNVDELTNTIQPLVVQVIEAEPETLYVTLSVTTSQKSKK</sequence>
<evidence type="ECO:0000313" key="2">
    <source>
        <dbReference type="Proteomes" id="UP000000268"/>
    </source>
</evidence>
<dbReference type="KEGG" id="amr:AM1_2400"/>
<dbReference type="AlphaFoldDB" id="B0C363"/>
<evidence type="ECO:0000313" key="1">
    <source>
        <dbReference type="EMBL" id="ABW27410.1"/>
    </source>
</evidence>
<dbReference type="HOGENOM" id="CLU_2490645_0_0_3"/>
<protein>
    <submittedName>
        <fullName evidence="1">Uncharacterized protein</fullName>
    </submittedName>
</protein>
<organism evidence="1 2">
    <name type="scientific">Acaryochloris marina (strain MBIC 11017)</name>
    <dbReference type="NCBI Taxonomy" id="329726"/>
    <lineage>
        <taxon>Bacteria</taxon>
        <taxon>Bacillati</taxon>
        <taxon>Cyanobacteriota</taxon>
        <taxon>Cyanophyceae</taxon>
        <taxon>Acaryochloridales</taxon>
        <taxon>Acaryochloridaceae</taxon>
        <taxon>Acaryochloris</taxon>
    </lineage>
</organism>
<keyword evidence="2" id="KW-1185">Reference proteome</keyword>
<proteinExistence type="predicted"/>
<name>B0C363_ACAM1</name>
<dbReference type="EMBL" id="CP000828">
    <property type="protein sequence ID" value="ABW27410.1"/>
    <property type="molecule type" value="Genomic_DNA"/>
</dbReference>
<reference evidence="1 2" key="1">
    <citation type="journal article" date="2008" name="Proc. Natl. Acad. Sci. U.S.A.">
        <title>Niche adaptation and genome expansion in the chlorophyll d-producing cyanobacterium Acaryochloris marina.</title>
        <authorList>
            <person name="Swingley W.D."/>
            <person name="Chen M."/>
            <person name="Cheung P.C."/>
            <person name="Conrad A.L."/>
            <person name="Dejesa L.C."/>
            <person name="Hao J."/>
            <person name="Honchak B.M."/>
            <person name="Karbach L.E."/>
            <person name="Kurdoglu A."/>
            <person name="Lahiri S."/>
            <person name="Mastrian S.D."/>
            <person name="Miyashita H."/>
            <person name="Page L."/>
            <person name="Ramakrishna P."/>
            <person name="Satoh S."/>
            <person name="Sattley W.M."/>
            <person name="Shimada Y."/>
            <person name="Taylor H.L."/>
            <person name="Tomo T."/>
            <person name="Tsuchiya T."/>
            <person name="Wang Z.T."/>
            <person name="Raymond J."/>
            <person name="Mimuro M."/>
            <person name="Blankenship R.E."/>
            <person name="Touchman J.W."/>
        </authorList>
    </citation>
    <scope>NUCLEOTIDE SEQUENCE [LARGE SCALE GENOMIC DNA]</scope>
    <source>
        <strain evidence="2">MBIC 11017</strain>
    </source>
</reference>
<dbReference type="Proteomes" id="UP000000268">
    <property type="component" value="Chromosome"/>
</dbReference>
<gene>
    <name evidence="1" type="ordered locus">AM1_2400</name>
</gene>
<accession>B0C363</accession>